<dbReference type="EMBL" id="JADNRY010000536">
    <property type="protein sequence ID" value="KAF9043669.1"/>
    <property type="molecule type" value="Genomic_DNA"/>
</dbReference>
<organism evidence="3 4">
    <name type="scientific">Rhodocollybia butyracea</name>
    <dbReference type="NCBI Taxonomy" id="206335"/>
    <lineage>
        <taxon>Eukaryota</taxon>
        <taxon>Fungi</taxon>
        <taxon>Dikarya</taxon>
        <taxon>Basidiomycota</taxon>
        <taxon>Agaricomycotina</taxon>
        <taxon>Agaricomycetes</taxon>
        <taxon>Agaricomycetidae</taxon>
        <taxon>Agaricales</taxon>
        <taxon>Marasmiineae</taxon>
        <taxon>Omphalotaceae</taxon>
        <taxon>Rhodocollybia</taxon>
    </lineage>
</organism>
<feature type="transmembrane region" description="Helical" evidence="2">
    <location>
        <begin position="40"/>
        <end position="58"/>
    </location>
</feature>
<gene>
    <name evidence="3" type="ORF">BDP27DRAFT_1434903</name>
</gene>
<keyword evidence="2" id="KW-0472">Membrane</keyword>
<keyword evidence="2" id="KW-1133">Transmembrane helix</keyword>
<accession>A0A9P5P5U5</accession>
<sequence>MNQEKTPLIPAPVDFVSAESLAAYQEQERRNRRAQRRKRIFTHIFTFFALFFGIRLLLHGAHHFEGYRNGHYPHHPYWSGSGWECADWPGEPNTQEVTVEHSFQLPISSDLLFLVARGPLANGQVNIVQSEDQSDHATVTVQTTYDEQHLLDLVKICSLVAEEGENGVGIFGALRPIQVDSLTAGSAYMTTANSPIKGNFTVHKSLTLSTANAAIDVVVTMLSEKAGETDLKMSTANSAVVSLVTKDSEESSSASVNGTFNIEANTAKAGVDIVMDPTYEGFFAVHSTPLDKETITAEDKEDPEGKDRKRNLVFNSVGGGNTKGNVYWGEGEGKDRGSIKVNPALGHVSMEL</sequence>
<evidence type="ECO:0000256" key="1">
    <source>
        <dbReference type="SAM" id="MobiDB-lite"/>
    </source>
</evidence>
<evidence type="ECO:0000256" key="2">
    <source>
        <dbReference type="SAM" id="Phobius"/>
    </source>
</evidence>
<name>A0A9P5P5U5_9AGAR</name>
<keyword evidence="2" id="KW-0812">Transmembrane</keyword>
<evidence type="ECO:0000313" key="3">
    <source>
        <dbReference type="EMBL" id="KAF9043669.1"/>
    </source>
</evidence>
<reference evidence="3" key="1">
    <citation type="submission" date="2020-11" db="EMBL/GenBank/DDBJ databases">
        <authorList>
            <consortium name="DOE Joint Genome Institute"/>
            <person name="Ahrendt S."/>
            <person name="Riley R."/>
            <person name="Andreopoulos W."/>
            <person name="Labutti K."/>
            <person name="Pangilinan J."/>
            <person name="Ruiz-Duenas F.J."/>
            <person name="Barrasa J.M."/>
            <person name="Sanchez-Garcia M."/>
            <person name="Camarero S."/>
            <person name="Miyauchi S."/>
            <person name="Serrano A."/>
            <person name="Linde D."/>
            <person name="Babiker R."/>
            <person name="Drula E."/>
            <person name="Ayuso-Fernandez I."/>
            <person name="Pacheco R."/>
            <person name="Padilla G."/>
            <person name="Ferreira P."/>
            <person name="Barriuso J."/>
            <person name="Kellner H."/>
            <person name="Castanera R."/>
            <person name="Alfaro M."/>
            <person name="Ramirez L."/>
            <person name="Pisabarro A.G."/>
            <person name="Kuo A."/>
            <person name="Tritt A."/>
            <person name="Lipzen A."/>
            <person name="He G."/>
            <person name="Yan M."/>
            <person name="Ng V."/>
            <person name="Cullen D."/>
            <person name="Martin F."/>
            <person name="Rosso M.-N."/>
            <person name="Henrissat B."/>
            <person name="Hibbett D."/>
            <person name="Martinez A.T."/>
            <person name="Grigoriev I.V."/>
        </authorList>
    </citation>
    <scope>NUCLEOTIDE SEQUENCE</scope>
    <source>
        <strain evidence="3">AH 40177</strain>
    </source>
</reference>
<comment type="caution">
    <text evidence="3">The sequence shown here is derived from an EMBL/GenBank/DDBJ whole genome shotgun (WGS) entry which is preliminary data.</text>
</comment>
<evidence type="ECO:0000313" key="4">
    <source>
        <dbReference type="Proteomes" id="UP000772434"/>
    </source>
</evidence>
<dbReference type="Proteomes" id="UP000772434">
    <property type="component" value="Unassembled WGS sequence"/>
</dbReference>
<protein>
    <submittedName>
        <fullName evidence="3">Uncharacterized protein</fullName>
    </submittedName>
</protein>
<keyword evidence="4" id="KW-1185">Reference proteome</keyword>
<feature type="region of interest" description="Disordered" evidence="1">
    <location>
        <begin position="294"/>
        <end position="317"/>
    </location>
</feature>
<feature type="compositionally biased region" description="Basic and acidic residues" evidence="1">
    <location>
        <begin position="294"/>
        <end position="307"/>
    </location>
</feature>
<proteinExistence type="predicted"/>
<dbReference type="OrthoDB" id="5570013at2759"/>
<dbReference type="AlphaFoldDB" id="A0A9P5P5U5"/>